<name>A0A0J9ENX5_AJEDA</name>
<feature type="non-terminal residue" evidence="1">
    <location>
        <position position="185"/>
    </location>
</feature>
<dbReference type="EMBL" id="GG749441">
    <property type="protein sequence ID" value="KMW67973.1"/>
    <property type="molecule type" value="Genomic_DNA"/>
</dbReference>
<accession>A0A0J9ENX5</accession>
<proteinExistence type="predicted"/>
<organism evidence="1">
    <name type="scientific">Ajellomyces dermatitidis (strain ATCC 18188 / CBS 674.68)</name>
    <name type="common">Blastomyces dermatitidis</name>
    <dbReference type="NCBI Taxonomy" id="653446"/>
    <lineage>
        <taxon>Eukaryota</taxon>
        <taxon>Fungi</taxon>
        <taxon>Dikarya</taxon>
        <taxon>Ascomycota</taxon>
        <taxon>Pezizomycotina</taxon>
        <taxon>Eurotiomycetes</taxon>
        <taxon>Eurotiomycetidae</taxon>
        <taxon>Onygenales</taxon>
        <taxon>Ajellomycetaceae</taxon>
        <taxon>Blastomyces</taxon>
    </lineage>
</organism>
<sequence length="185" mass="20393">SLYIDRSASADDSKLNVESLIKNLKNVIMKKLSVSCVAESLTFLSVLSVSFSVTLSQSSISVSVSGSPAPATSVPATLTSITSDFTVSAFMTSSLHFKKMLYRLNESHLSVELLSLLNSVEIAKDIHVFRNRNMNVILFYTYKHETLSEIILIKDNNTTETTFSHSQASLITFSLFSAEKVMHTL</sequence>
<evidence type="ECO:0000313" key="1">
    <source>
        <dbReference type="EMBL" id="KMW67973.1"/>
    </source>
</evidence>
<reference evidence="1" key="1">
    <citation type="submission" date="2010-03" db="EMBL/GenBank/DDBJ databases">
        <title>Annotation of Blastomyces dermatitidis strain ATCC 18188.</title>
        <authorList>
            <consortium name="The Broad Institute Genome Sequencing Platform"/>
            <consortium name="Broad Institute Genome Sequencing Center for Infectious Disease."/>
            <person name="Cuomo C."/>
            <person name="Klein B."/>
            <person name="Sullivan T."/>
            <person name="Heitman J."/>
            <person name="Young S."/>
            <person name="Zeng Q."/>
            <person name="Gargeya S."/>
            <person name="Alvarado L."/>
            <person name="Berlin A.M."/>
            <person name="Chapman S.B."/>
            <person name="Chen Z."/>
            <person name="Freedman E."/>
            <person name="Gellesch M."/>
            <person name="Goldberg J."/>
            <person name="Griggs A."/>
            <person name="Gujja S."/>
            <person name="Heilman E."/>
            <person name="Heiman D."/>
            <person name="Howarth C."/>
            <person name="Mehta T."/>
            <person name="Neiman D."/>
            <person name="Pearson M."/>
            <person name="Roberts A."/>
            <person name="Saif S."/>
            <person name="Shea T."/>
            <person name="Shenoy N."/>
            <person name="Sisk P."/>
            <person name="Stolte C."/>
            <person name="Sykes S."/>
            <person name="White J."/>
            <person name="Yandava C."/>
            <person name="Haas B."/>
            <person name="Nusbaum C."/>
            <person name="Birren B."/>
        </authorList>
    </citation>
    <scope>NUCLEOTIDE SEQUENCE</scope>
    <source>
        <strain evidence="1">ATCC 18188</strain>
    </source>
</reference>
<dbReference type="AlphaFoldDB" id="A0A0J9ENX5"/>
<dbReference type="Proteomes" id="UP000007802">
    <property type="component" value="Unassembled WGS sequence"/>
</dbReference>
<protein>
    <submittedName>
        <fullName evidence="1">Uncharacterized protein</fullName>
    </submittedName>
</protein>
<feature type="non-terminal residue" evidence="1">
    <location>
        <position position="1"/>
    </location>
</feature>
<gene>
    <name evidence="1" type="ORF">BDDG_12480</name>
</gene>